<dbReference type="GO" id="GO:0004497">
    <property type="term" value="F:monooxygenase activity"/>
    <property type="evidence" value="ECO:0007669"/>
    <property type="project" value="UniProtKB-KW"/>
</dbReference>
<dbReference type="SUPFAM" id="SSF54909">
    <property type="entry name" value="Dimeric alpha+beta barrel"/>
    <property type="match status" value="1"/>
</dbReference>
<dbReference type="RefSeq" id="WP_263075881.1">
    <property type="nucleotide sequence ID" value="NZ_CP089977.1"/>
</dbReference>
<feature type="signal peptide" evidence="1">
    <location>
        <begin position="1"/>
        <end position="22"/>
    </location>
</feature>
<dbReference type="Proteomes" id="UP001063782">
    <property type="component" value="Chromosome"/>
</dbReference>
<evidence type="ECO:0000313" key="3">
    <source>
        <dbReference type="EMBL" id="UXZ04394.1"/>
    </source>
</evidence>
<accession>A0ABY6F2S1</accession>
<dbReference type="Gene3D" id="3.30.70.100">
    <property type="match status" value="1"/>
</dbReference>
<keyword evidence="1" id="KW-0732">Signal</keyword>
<proteinExistence type="predicted"/>
<dbReference type="InterPro" id="IPR007138">
    <property type="entry name" value="ABM_dom"/>
</dbReference>
<evidence type="ECO:0000259" key="2">
    <source>
        <dbReference type="Pfam" id="PF03992"/>
    </source>
</evidence>
<feature type="domain" description="ABM" evidence="2">
    <location>
        <begin position="37"/>
        <end position="103"/>
    </location>
</feature>
<name>A0ABY6F2S1_9GAMM</name>
<sequence length="131" mass="14405">MKSLKKCVAVIGTLAMAGVLSACQMAGKSPQNPPNSVVLINAFEVPKGKEAEALASWQKSADFLKAQDGYISTRLHQNLDPNGKFHLVNVAVWRSAEDFRRATAKMRETMPDNQVEGVKFTPSLFRVIRSD</sequence>
<evidence type="ECO:0000256" key="1">
    <source>
        <dbReference type="SAM" id="SignalP"/>
    </source>
</evidence>
<dbReference type="EMBL" id="CP089977">
    <property type="protein sequence ID" value="UXZ04394.1"/>
    <property type="molecule type" value="Genomic_DNA"/>
</dbReference>
<keyword evidence="4" id="KW-1185">Reference proteome</keyword>
<keyword evidence="3" id="KW-0503">Monooxygenase</keyword>
<dbReference type="InterPro" id="IPR011008">
    <property type="entry name" value="Dimeric_a/b-barrel"/>
</dbReference>
<keyword evidence="3" id="KW-0560">Oxidoreductase</keyword>
<protein>
    <submittedName>
        <fullName evidence="3">Antibiotic biosynthesis monooxygenase</fullName>
    </submittedName>
</protein>
<dbReference type="Pfam" id="PF03992">
    <property type="entry name" value="ABM"/>
    <property type="match status" value="1"/>
</dbReference>
<gene>
    <name evidence="3" type="ORF">LU297_07320</name>
</gene>
<dbReference type="PROSITE" id="PS51257">
    <property type="entry name" value="PROKAR_LIPOPROTEIN"/>
    <property type="match status" value="1"/>
</dbReference>
<evidence type="ECO:0000313" key="4">
    <source>
        <dbReference type="Proteomes" id="UP001063782"/>
    </source>
</evidence>
<reference evidence="3" key="1">
    <citation type="submission" date="2021-12" db="EMBL/GenBank/DDBJ databases">
        <title>taxonomy of Moraxella sp. ZY201224.</title>
        <authorList>
            <person name="Li F."/>
        </authorList>
    </citation>
    <scope>NUCLEOTIDE SEQUENCE</scope>
    <source>
        <strain evidence="3">ZY201224</strain>
    </source>
</reference>
<organism evidence="3 4">
    <name type="scientific">Moraxella nasicaprae</name>
    <dbReference type="NCBI Taxonomy" id="2904122"/>
    <lineage>
        <taxon>Bacteria</taxon>
        <taxon>Pseudomonadati</taxon>
        <taxon>Pseudomonadota</taxon>
        <taxon>Gammaproteobacteria</taxon>
        <taxon>Moraxellales</taxon>
        <taxon>Moraxellaceae</taxon>
        <taxon>Moraxella</taxon>
    </lineage>
</organism>
<feature type="chain" id="PRO_5046368734" evidence="1">
    <location>
        <begin position="23"/>
        <end position="131"/>
    </location>
</feature>